<proteinExistence type="predicted"/>
<dbReference type="AlphaFoldDB" id="A0A2U1PIR2"/>
<dbReference type="InterPro" id="IPR040256">
    <property type="entry name" value="At4g02000-like"/>
</dbReference>
<organism evidence="2 3">
    <name type="scientific">Artemisia annua</name>
    <name type="common">Sweet wormwood</name>
    <dbReference type="NCBI Taxonomy" id="35608"/>
    <lineage>
        <taxon>Eukaryota</taxon>
        <taxon>Viridiplantae</taxon>
        <taxon>Streptophyta</taxon>
        <taxon>Embryophyta</taxon>
        <taxon>Tracheophyta</taxon>
        <taxon>Spermatophyta</taxon>
        <taxon>Magnoliopsida</taxon>
        <taxon>eudicotyledons</taxon>
        <taxon>Gunneridae</taxon>
        <taxon>Pentapetalae</taxon>
        <taxon>asterids</taxon>
        <taxon>campanulids</taxon>
        <taxon>Asterales</taxon>
        <taxon>Asteraceae</taxon>
        <taxon>Asteroideae</taxon>
        <taxon>Anthemideae</taxon>
        <taxon>Artemisiinae</taxon>
        <taxon>Artemisia</taxon>
    </lineage>
</organism>
<accession>A0A2U1PIR2</accession>
<dbReference type="Proteomes" id="UP000245207">
    <property type="component" value="Unassembled WGS sequence"/>
</dbReference>
<evidence type="ECO:0000313" key="3">
    <source>
        <dbReference type="Proteomes" id="UP000245207"/>
    </source>
</evidence>
<feature type="compositionally biased region" description="Basic and acidic residues" evidence="1">
    <location>
        <begin position="161"/>
        <end position="170"/>
    </location>
</feature>
<dbReference type="EMBL" id="PKPP01001104">
    <property type="protein sequence ID" value="PWA85602.1"/>
    <property type="molecule type" value="Genomic_DNA"/>
</dbReference>
<evidence type="ECO:0000256" key="1">
    <source>
        <dbReference type="SAM" id="MobiDB-lite"/>
    </source>
</evidence>
<gene>
    <name evidence="2" type="ORF">CTI12_AA147190</name>
</gene>
<name>A0A2U1PIR2_ARTAN</name>
<keyword evidence="3" id="KW-1185">Reference proteome</keyword>
<comment type="caution">
    <text evidence="2">The sequence shown here is derived from an EMBL/GenBank/DDBJ whole genome shotgun (WGS) entry which is preliminary data.</text>
</comment>
<reference evidence="2 3" key="1">
    <citation type="journal article" date="2018" name="Mol. Plant">
        <title>The genome of Artemisia annua provides insight into the evolution of Asteraceae family and artemisinin biosynthesis.</title>
        <authorList>
            <person name="Shen Q."/>
            <person name="Zhang L."/>
            <person name="Liao Z."/>
            <person name="Wang S."/>
            <person name="Yan T."/>
            <person name="Shi P."/>
            <person name="Liu M."/>
            <person name="Fu X."/>
            <person name="Pan Q."/>
            <person name="Wang Y."/>
            <person name="Lv Z."/>
            <person name="Lu X."/>
            <person name="Zhang F."/>
            <person name="Jiang W."/>
            <person name="Ma Y."/>
            <person name="Chen M."/>
            <person name="Hao X."/>
            <person name="Li L."/>
            <person name="Tang Y."/>
            <person name="Lv G."/>
            <person name="Zhou Y."/>
            <person name="Sun X."/>
            <person name="Brodelius P.E."/>
            <person name="Rose J.K.C."/>
            <person name="Tang K."/>
        </authorList>
    </citation>
    <scope>NUCLEOTIDE SEQUENCE [LARGE SCALE GENOMIC DNA]</scope>
    <source>
        <strain evidence="3">cv. Huhao1</strain>
        <tissue evidence="2">Leaf</tissue>
    </source>
</reference>
<evidence type="ECO:0008006" key="4">
    <source>
        <dbReference type="Google" id="ProtNLM"/>
    </source>
</evidence>
<evidence type="ECO:0000313" key="2">
    <source>
        <dbReference type="EMBL" id="PWA85602.1"/>
    </source>
</evidence>
<dbReference type="PANTHER" id="PTHR31286">
    <property type="entry name" value="GLYCINE-RICH CELL WALL STRUCTURAL PROTEIN 1.8-LIKE"/>
    <property type="match status" value="1"/>
</dbReference>
<feature type="compositionally biased region" description="Low complexity" evidence="1">
    <location>
        <begin position="212"/>
        <end position="230"/>
    </location>
</feature>
<dbReference type="PANTHER" id="PTHR31286:SF99">
    <property type="entry name" value="DUF4283 DOMAIN-CONTAINING PROTEIN"/>
    <property type="match status" value="1"/>
</dbReference>
<feature type="region of interest" description="Disordered" evidence="1">
    <location>
        <begin position="87"/>
        <end position="244"/>
    </location>
</feature>
<protein>
    <recommendedName>
        <fullName evidence="4">Zinc knuckle CX2CX4HX4C</fullName>
    </recommendedName>
</protein>
<sequence length="298" mass="31955">MDRMTTSICEKPYGRASFARVLVKIDSSKPLVDGVELWYESLGKVLKLWVEYTWVPPRCEECKVFGHYLSDCARKVNTGSAVNKNGENVKVADVKQGNNNEGANTGDGEDGWQIAGNHKNGRGVGNSVRQGGFGVYNARRGVTNNRGGSNNKGNSSVGNKGTRDTNKKGEPVNNGNVGKVNESVVANDDGEPANKGKSKVNDGEPAKQNWVNKNTGNKNGKASNNNGNKNVLGSKRGDGVSTKESLTVKGVTTSNRFDLLMEEGINEVTDLWNEVKKQVAIACNSGIPIVENVLKGSK</sequence>
<feature type="compositionally biased region" description="Low complexity" evidence="1">
    <location>
        <begin position="144"/>
        <end position="160"/>
    </location>
</feature>